<feature type="transmembrane region" description="Helical" evidence="8">
    <location>
        <begin position="393"/>
        <end position="412"/>
    </location>
</feature>
<reference evidence="10 11" key="1">
    <citation type="submission" date="2017-08" db="EMBL/GenBank/DDBJ databases">
        <title>Resequencing and Reannotation of the genome of Pyrococcus furiosus type strain DSM3638.</title>
        <authorList>
            <person name="Reichelt R.M."/>
            <person name="Bunk B."/>
        </authorList>
    </citation>
    <scope>NUCLEOTIDE SEQUENCE [LARGE SCALE GENOMIC DNA]</scope>
    <source>
        <strain evidence="10 11">DSM 3638</strain>
    </source>
</reference>
<dbReference type="GeneID" id="13300830"/>
<dbReference type="RefSeq" id="WP_011012667.1">
    <property type="nucleotide sequence ID" value="NC_003413.1"/>
</dbReference>
<evidence type="ECO:0000256" key="7">
    <source>
        <dbReference type="ARBA" id="ARBA00023136"/>
    </source>
</evidence>
<evidence type="ECO:0000259" key="9">
    <source>
        <dbReference type="PROSITE" id="PS50928"/>
    </source>
</evidence>
<evidence type="ECO:0000256" key="5">
    <source>
        <dbReference type="ARBA" id="ARBA00022692"/>
    </source>
</evidence>
<feature type="domain" description="ABC transmembrane type-1" evidence="9">
    <location>
        <begin position="325"/>
        <end position="513"/>
    </location>
</feature>
<evidence type="ECO:0000313" key="10">
    <source>
        <dbReference type="EMBL" id="QEK79145.1"/>
    </source>
</evidence>
<accession>A0A5C0XRF7</accession>
<feature type="transmembrane region" description="Helical" evidence="8">
    <location>
        <begin position="172"/>
        <end position="198"/>
    </location>
</feature>
<sequence length="521" mass="57667">MKRLLPLSLLFLGVFFYLPIFLIVKEGIDVKALVDVVTDSYHLRVISFTFAQAIGSTVVTLLIGLPGAYIFAKYDFPGKDFLKALITIPFVMPSVMVALGFLILFGKSGPLGWLNVLYSWKAIVLAHAFYNYPVVVRMVGTVLERTNPHYEEAAMTLGAKGFFLFRKVTFPLILPGVISSALLTFTFSFMSFSIPLILGGYRYSTLEVDIFTSIMVLLDFKTGSALALLQLTLSLTFMYAYLKVLSIYAKMEEQRIIIGKKKLRGLSLYLALLYFVVIGVFIIGPLIAVVIDSLTYDGRISLEWYMRAFSEEYNPMFGTTSLRTILNSLMFGVFTMIISLLVALPLAYTLTKYRFRGKILVDALATLPLASSSVVLGLGYLLAFRKTPLYDSWVIIALAHSTVAYPFVLRALSSSLVKVKKSLFEAALTLGAKEGIAFKEVELPLIQKGLITGALFAFAISLGELATTYMLARPEYTTLTMAIYKFISARQFGPASALAVILMLVSGISFLIIEKVGGEIW</sequence>
<dbReference type="GO" id="GO:0005886">
    <property type="term" value="C:plasma membrane"/>
    <property type="evidence" value="ECO:0007669"/>
    <property type="project" value="UniProtKB-SubCell"/>
</dbReference>
<feature type="transmembrane region" description="Helical" evidence="8">
    <location>
        <begin position="84"/>
        <end position="105"/>
    </location>
</feature>
<protein>
    <submittedName>
        <fullName evidence="10">Iron ABC transporter permease</fullName>
    </submittedName>
</protein>
<evidence type="ECO:0000256" key="8">
    <source>
        <dbReference type="RuleBase" id="RU363032"/>
    </source>
</evidence>
<feature type="transmembrane region" description="Helical" evidence="8">
    <location>
        <begin position="111"/>
        <end position="130"/>
    </location>
</feature>
<dbReference type="Pfam" id="PF00528">
    <property type="entry name" value="BPD_transp_1"/>
    <property type="match status" value="1"/>
</dbReference>
<feature type="transmembrane region" description="Helical" evidence="8">
    <location>
        <begin position="7"/>
        <end position="25"/>
    </location>
</feature>
<dbReference type="AlphaFoldDB" id="A0A5C0XRF7"/>
<feature type="transmembrane region" description="Helical" evidence="8">
    <location>
        <begin position="492"/>
        <end position="513"/>
    </location>
</feature>
<dbReference type="InterPro" id="IPR035906">
    <property type="entry name" value="MetI-like_sf"/>
</dbReference>
<evidence type="ECO:0000313" key="11">
    <source>
        <dbReference type="Proteomes" id="UP000324354"/>
    </source>
</evidence>
<dbReference type="EMBL" id="CP023154">
    <property type="protein sequence ID" value="QEK79145.1"/>
    <property type="molecule type" value="Genomic_DNA"/>
</dbReference>
<keyword evidence="6 8" id="KW-1133">Transmembrane helix</keyword>
<feature type="transmembrane region" description="Helical" evidence="8">
    <location>
        <begin position="45"/>
        <end position="72"/>
    </location>
</feature>
<dbReference type="Gene3D" id="1.10.3720.10">
    <property type="entry name" value="MetI-like"/>
    <property type="match status" value="2"/>
</dbReference>
<feature type="transmembrane region" description="Helical" evidence="8">
    <location>
        <begin position="325"/>
        <end position="347"/>
    </location>
</feature>
<feature type="transmembrane region" description="Helical" evidence="8">
    <location>
        <begin position="449"/>
        <end position="472"/>
    </location>
</feature>
<evidence type="ECO:0000256" key="6">
    <source>
        <dbReference type="ARBA" id="ARBA00022989"/>
    </source>
</evidence>
<feature type="domain" description="ABC transmembrane type-1" evidence="9">
    <location>
        <begin position="46"/>
        <end position="239"/>
    </location>
</feature>
<dbReference type="GeneID" id="41713339"/>
<gene>
    <name evidence="10" type="ORF">PFDSM3638_07655</name>
</gene>
<dbReference type="OrthoDB" id="86208at2157"/>
<name>A0A5C0XRF7_PYRFU</name>
<dbReference type="PANTHER" id="PTHR43357">
    <property type="entry name" value="INNER MEMBRANE ABC TRANSPORTER PERMEASE PROTEIN YDCV"/>
    <property type="match status" value="1"/>
</dbReference>
<dbReference type="Proteomes" id="UP000324354">
    <property type="component" value="Chromosome"/>
</dbReference>
<evidence type="ECO:0000256" key="3">
    <source>
        <dbReference type="ARBA" id="ARBA00022475"/>
    </source>
</evidence>
<evidence type="ECO:0000256" key="2">
    <source>
        <dbReference type="ARBA" id="ARBA00022448"/>
    </source>
</evidence>
<keyword evidence="7 8" id="KW-0472">Membrane</keyword>
<keyword evidence="5 8" id="KW-0812">Transmembrane</keyword>
<evidence type="ECO:0000256" key="4">
    <source>
        <dbReference type="ARBA" id="ARBA00022519"/>
    </source>
</evidence>
<keyword evidence="4" id="KW-0997">Cell inner membrane</keyword>
<keyword evidence="3" id="KW-1003">Cell membrane</keyword>
<dbReference type="InterPro" id="IPR000515">
    <property type="entry name" value="MetI-like"/>
</dbReference>
<dbReference type="PANTHER" id="PTHR43357:SF4">
    <property type="entry name" value="INNER MEMBRANE ABC TRANSPORTER PERMEASE PROTEIN YDCV"/>
    <property type="match status" value="1"/>
</dbReference>
<comment type="similarity">
    <text evidence="8">Belongs to the binding-protein-dependent transport system permease family.</text>
</comment>
<dbReference type="PROSITE" id="PS50928">
    <property type="entry name" value="ABC_TM1"/>
    <property type="match status" value="2"/>
</dbReference>
<dbReference type="GO" id="GO:0055085">
    <property type="term" value="P:transmembrane transport"/>
    <property type="evidence" value="ECO:0007669"/>
    <property type="project" value="InterPro"/>
</dbReference>
<dbReference type="SUPFAM" id="SSF161098">
    <property type="entry name" value="MetI-like"/>
    <property type="match status" value="2"/>
</dbReference>
<feature type="transmembrane region" description="Helical" evidence="8">
    <location>
        <begin position="266"/>
        <end position="291"/>
    </location>
</feature>
<organism evidence="10 11">
    <name type="scientific">Pyrococcus furiosus (strain ATCC 43587 / DSM 3638 / JCM 8422 / Vc1)</name>
    <dbReference type="NCBI Taxonomy" id="186497"/>
    <lineage>
        <taxon>Archaea</taxon>
        <taxon>Methanobacteriati</taxon>
        <taxon>Methanobacteriota</taxon>
        <taxon>Thermococci</taxon>
        <taxon>Thermococcales</taxon>
        <taxon>Thermococcaceae</taxon>
        <taxon>Pyrococcus</taxon>
    </lineage>
</organism>
<evidence type="ECO:0000256" key="1">
    <source>
        <dbReference type="ARBA" id="ARBA00004429"/>
    </source>
</evidence>
<comment type="subcellular location">
    <subcellularLocation>
        <location evidence="1">Cell inner membrane</location>
        <topology evidence="1">Multi-pass membrane protein</topology>
    </subcellularLocation>
    <subcellularLocation>
        <location evidence="8">Cell membrane</location>
        <topology evidence="8">Multi-pass membrane protein</topology>
    </subcellularLocation>
</comment>
<dbReference type="CDD" id="cd06261">
    <property type="entry name" value="TM_PBP2"/>
    <property type="match status" value="2"/>
</dbReference>
<keyword evidence="2 8" id="KW-0813">Transport</keyword>
<feature type="transmembrane region" description="Helical" evidence="8">
    <location>
        <begin position="359"/>
        <end position="381"/>
    </location>
</feature>
<proteinExistence type="inferred from homology"/>
<feature type="transmembrane region" description="Helical" evidence="8">
    <location>
        <begin position="225"/>
        <end position="245"/>
    </location>
</feature>